<dbReference type="AlphaFoldDB" id="A0A9P0EIM5"/>
<protein>
    <submittedName>
        <fullName evidence="2">Uncharacterized protein</fullName>
    </submittedName>
</protein>
<feature type="region of interest" description="Disordered" evidence="1">
    <location>
        <begin position="145"/>
        <end position="168"/>
    </location>
</feature>
<evidence type="ECO:0000313" key="2">
    <source>
        <dbReference type="EMBL" id="CAH1395091.1"/>
    </source>
</evidence>
<name>A0A9P0EIM5_NEZVI</name>
<reference evidence="2" key="1">
    <citation type="submission" date="2022-01" db="EMBL/GenBank/DDBJ databases">
        <authorList>
            <person name="King R."/>
        </authorList>
    </citation>
    <scope>NUCLEOTIDE SEQUENCE</scope>
</reference>
<feature type="compositionally biased region" description="Low complexity" evidence="1">
    <location>
        <begin position="84"/>
        <end position="93"/>
    </location>
</feature>
<accession>A0A9P0EIM5</accession>
<keyword evidence="3" id="KW-1185">Reference proteome</keyword>
<feature type="region of interest" description="Disordered" evidence="1">
    <location>
        <begin position="64"/>
        <end position="104"/>
    </location>
</feature>
<organism evidence="2 3">
    <name type="scientific">Nezara viridula</name>
    <name type="common">Southern green stink bug</name>
    <name type="synonym">Cimex viridulus</name>
    <dbReference type="NCBI Taxonomy" id="85310"/>
    <lineage>
        <taxon>Eukaryota</taxon>
        <taxon>Metazoa</taxon>
        <taxon>Ecdysozoa</taxon>
        <taxon>Arthropoda</taxon>
        <taxon>Hexapoda</taxon>
        <taxon>Insecta</taxon>
        <taxon>Pterygota</taxon>
        <taxon>Neoptera</taxon>
        <taxon>Paraneoptera</taxon>
        <taxon>Hemiptera</taxon>
        <taxon>Heteroptera</taxon>
        <taxon>Panheteroptera</taxon>
        <taxon>Pentatomomorpha</taxon>
        <taxon>Pentatomoidea</taxon>
        <taxon>Pentatomidae</taxon>
        <taxon>Pentatominae</taxon>
        <taxon>Nezara</taxon>
    </lineage>
</organism>
<dbReference type="EMBL" id="OV725079">
    <property type="protein sequence ID" value="CAH1395091.1"/>
    <property type="molecule type" value="Genomic_DNA"/>
</dbReference>
<proteinExistence type="predicted"/>
<dbReference type="Proteomes" id="UP001152798">
    <property type="component" value="Chromosome 3"/>
</dbReference>
<sequence length="168" mass="18135">MYSARGFIRWTCWHVTQDGEEQQIPRQGISGEQQVLTRGHDVCEQEHNNAEQQEGEIQGLHELTRGQGPQSQSGITGQGGQVQGPGKQIPQVGLQHGAHKPQQHGKELGHFAGIHIPHFDDWRQQAGLGCRIQSGFLDKGHLGVAQQGQGFGANGQRGPASTLGTSGQ</sequence>
<evidence type="ECO:0000256" key="1">
    <source>
        <dbReference type="SAM" id="MobiDB-lite"/>
    </source>
</evidence>
<gene>
    <name evidence="2" type="ORF">NEZAVI_LOCUS5423</name>
</gene>
<feature type="compositionally biased region" description="Low complexity" evidence="1">
    <location>
        <begin position="66"/>
        <end position="75"/>
    </location>
</feature>
<evidence type="ECO:0000313" key="3">
    <source>
        <dbReference type="Proteomes" id="UP001152798"/>
    </source>
</evidence>